<reference evidence="2 3" key="1">
    <citation type="submission" date="2018-08" db="EMBL/GenBank/DDBJ databases">
        <title>Salinimonas sediminis sp. nov., a piezophilic bacterium isolated from a deep-sea sediment sample from the New Britain Trench.</title>
        <authorList>
            <person name="Cao J."/>
        </authorList>
    </citation>
    <scope>NUCLEOTIDE SEQUENCE [LARGE SCALE GENOMIC DNA]</scope>
    <source>
        <strain evidence="2 3">N102</strain>
    </source>
</reference>
<feature type="domain" description="Integrase catalytic" evidence="1">
    <location>
        <begin position="134"/>
        <end position="310"/>
    </location>
</feature>
<evidence type="ECO:0000313" key="2">
    <source>
        <dbReference type="EMBL" id="AXR07142.1"/>
    </source>
</evidence>
<evidence type="ECO:0000259" key="1">
    <source>
        <dbReference type="PROSITE" id="PS50994"/>
    </source>
</evidence>
<dbReference type="Proteomes" id="UP000262073">
    <property type="component" value="Chromosome"/>
</dbReference>
<dbReference type="OrthoDB" id="2065409at2"/>
<name>A0A346NNN5_9ALTE</name>
<dbReference type="KEGG" id="salm:D0Y50_12765"/>
<dbReference type="InterPro" id="IPR001584">
    <property type="entry name" value="Integrase_cat-core"/>
</dbReference>
<gene>
    <name evidence="2" type="ORF">D0Y50_12765</name>
</gene>
<dbReference type="SUPFAM" id="SSF53098">
    <property type="entry name" value="Ribonuclease H-like"/>
    <property type="match status" value="1"/>
</dbReference>
<sequence length="333" mass="37761">MTPHIRRYSLNRIIRVKEARKEINWAKLSTSTGSSINTLKRYAAIYDDEPITSSTLKTMSDNDVRHYVTTGTWDRPDRTPPDIDSILDKVENENESIIDCIEAYQRDAENAFAPSTCYRKVQKARDLQKLSIVLQHEPGEAIQVDFAGDTIVLDNHKSQKVYFFVAILPCSQYTFVYPTPDLTALSFVEAHVAAFEHFGGVSNTVIPDNTKAAVIKAGREPVLNVLYQELAMEFDVNIDPARPRKPKDKALVENAVGIANRWIIKKLRKQAFRNIHEVRKAVESLLESYNSKPFTNKPGCRKSAFLEKEKMHLKPLPNPLPKLGVYCATSQIK</sequence>
<organism evidence="2 3">
    <name type="scientific">Salinimonas sediminis</name>
    <dbReference type="NCBI Taxonomy" id="2303538"/>
    <lineage>
        <taxon>Bacteria</taxon>
        <taxon>Pseudomonadati</taxon>
        <taxon>Pseudomonadota</taxon>
        <taxon>Gammaproteobacteria</taxon>
        <taxon>Alteromonadales</taxon>
        <taxon>Alteromonadaceae</taxon>
        <taxon>Alteromonas/Salinimonas group</taxon>
        <taxon>Salinimonas</taxon>
    </lineage>
</organism>
<proteinExistence type="predicted"/>
<dbReference type="Pfam" id="PF00665">
    <property type="entry name" value="rve"/>
    <property type="match status" value="1"/>
</dbReference>
<dbReference type="Gene3D" id="3.30.420.10">
    <property type="entry name" value="Ribonuclease H-like superfamily/Ribonuclease H"/>
    <property type="match status" value="1"/>
</dbReference>
<dbReference type="EMBL" id="CP031769">
    <property type="protein sequence ID" value="AXR07142.1"/>
    <property type="molecule type" value="Genomic_DNA"/>
</dbReference>
<dbReference type="InterPro" id="IPR012337">
    <property type="entry name" value="RNaseH-like_sf"/>
</dbReference>
<dbReference type="PANTHER" id="PTHR35004">
    <property type="entry name" value="TRANSPOSASE RV3428C-RELATED"/>
    <property type="match status" value="1"/>
</dbReference>
<dbReference type="InterPro" id="IPR036397">
    <property type="entry name" value="RNaseH_sf"/>
</dbReference>
<protein>
    <submittedName>
        <fullName evidence="2">IS21 family transposase</fullName>
    </submittedName>
</protein>
<dbReference type="PROSITE" id="PS50994">
    <property type="entry name" value="INTEGRASE"/>
    <property type="match status" value="1"/>
</dbReference>
<keyword evidence="3" id="KW-1185">Reference proteome</keyword>
<accession>A0A346NNN5</accession>
<dbReference type="PANTHER" id="PTHR35004:SF8">
    <property type="entry name" value="TRANSPOSASE RV3428C-RELATED"/>
    <property type="match status" value="1"/>
</dbReference>
<dbReference type="GO" id="GO:0015074">
    <property type="term" value="P:DNA integration"/>
    <property type="evidence" value="ECO:0007669"/>
    <property type="project" value="InterPro"/>
</dbReference>
<dbReference type="RefSeq" id="WP_117317286.1">
    <property type="nucleotide sequence ID" value="NZ_CP031769.1"/>
</dbReference>
<evidence type="ECO:0000313" key="3">
    <source>
        <dbReference type="Proteomes" id="UP000262073"/>
    </source>
</evidence>
<dbReference type="AlphaFoldDB" id="A0A346NNN5"/>
<dbReference type="NCBIfam" id="NF033546">
    <property type="entry name" value="transpos_IS21"/>
    <property type="match status" value="1"/>
</dbReference>
<dbReference type="GO" id="GO:0003676">
    <property type="term" value="F:nucleic acid binding"/>
    <property type="evidence" value="ECO:0007669"/>
    <property type="project" value="InterPro"/>
</dbReference>